<dbReference type="InterPro" id="IPR000792">
    <property type="entry name" value="Tscrpt_reg_LuxR_C"/>
</dbReference>
<dbReference type="InterPro" id="IPR001789">
    <property type="entry name" value="Sig_transdc_resp-reg_receiver"/>
</dbReference>
<name>A0A420XS54_9ACTN</name>
<dbReference type="Gene3D" id="1.10.10.10">
    <property type="entry name" value="Winged helix-like DNA-binding domain superfamily/Winged helix DNA-binding domain"/>
    <property type="match status" value="1"/>
</dbReference>
<dbReference type="SUPFAM" id="SSF52172">
    <property type="entry name" value="CheY-like"/>
    <property type="match status" value="1"/>
</dbReference>
<reference evidence="7 8" key="1">
    <citation type="submission" date="2018-10" db="EMBL/GenBank/DDBJ databases">
        <title>Genomic Encyclopedia of Archaeal and Bacterial Type Strains, Phase II (KMG-II): from individual species to whole genera.</title>
        <authorList>
            <person name="Goeker M."/>
        </authorList>
    </citation>
    <scope>NUCLEOTIDE SEQUENCE [LARGE SCALE GENOMIC DNA]</scope>
    <source>
        <strain evidence="7 8">RP-AC37</strain>
    </source>
</reference>
<keyword evidence="8" id="KW-1185">Reference proteome</keyword>
<dbReference type="PRINTS" id="PR00038">
    <property type="entry name" value="HTHLUXR"/>
</dbReference>
<dbReference type="Gene3D" id="3.40.50.2300">
    <property type="match status" value="1"/>
</dbReference>
<dbReference type="GO" id="GO:0003677">
    <property type="term" value="F:DNA binding"/>
    <property type="evidence" value="ECO:0007669"/>
    <property type="project" value="UniProtKB-KW"/>
</dbReference>
<dbReference type="PROSITE" id="PS00622">
    <property type="entry name" value="HTH_LUXR_1"/>
    <property type="match status" value="1"/>
</dbReference>
<dbReference type="CDD" id="cd06170">
    <property type="entry name" value="LuxR_C_like"/>
    <property type="match status" value="1"/>
</dbReference>
<gene>
    <name evidence="7" type="ORF">CLV35_1344</name>
</gene>
<dbReference type="InterPro" id="IPR016032">
    <property type="entry name" value="Sig_transdc_resp-reg_C-effctor"/>
</dbReference>
<evidence type="ECO:0000256" key="4">
    <source>
        <dbReference type="PROSITE-ProRule" id="PRU00169"/>
    </source>
</evidence>
<keyword evidence="2 7" id="KW-0238">DNA-binding</keyword>
<evidence type="ECO:0000313" key="8">
    <source>
        <dbReference type="Proteomes" id="UP000281955"/>
    </source>
</evidence>
<evidence type="ECO:0000259" key="5">
    <source>
        <dbReference type="PROSITE" id="PS50043"/>
    </source>
</evidence>
<dbReference type="Proteomes" id="UP000281955">
    <property type="component" value="Unassembled WGS sequence"/>
</dbReference>
<evidence type="ECO:0000256" key="3">
    <source>
        <dbReference type="ARBA" id="ARBA00023163"/>
    </source>
</evidence>
<organism evidence="7 8">
    <name type="scientific">Motilibacter peucedani</name>
    <dbReference type="NCBI Taxonomy" id="598650"/>
    <lineage>
        <taxon>Bacteria</taxon>
        <taxon>Bacillati</taxon>
        <taxon>Actinomycetota</taxon>
        <taxon>Actinomycetes</taxon>
        <taxon>Motilibacterales</taxon>
        <taxon>Motilibacteraceae</taxon>
        <taxon>Motilibacter</taxon>
    </lineage>
</organism>
<comment type="caution">
    <text evidence="7">The sequence shown here is derived from an EMBL/GenBank/DDBJ whole genome shotgun (WGS) entry which is preliminary data.</text>
</comment>
<dbReference type="InterPro" id="IPR011006">
    <property type="entry name" value="CheY-like_superfamily"/>
</dbReference>
<feature type="domain" description="Response regulatory" evidence="6">
    <location>
        <begin position="21"/>
        <end position="136"/>
    </location>
</feature>
<dbReference type="EMBL" id="RBWV01000010">
    <property type="protein sequence ID" value="RKS77650.1"/>
    <property type="molecule type" value="Genomic_DNA"/>
</dbReference>
<dbReference type="AlphaFoldDB" id="A0A420XS54"/>
<evidence type="ECO:0000313" key="7">
    <source>
        <dbReference type="EMBL" id="RKS77650.1"/>
    </source>
</evidence>
<evidence type="ECO:0000259" key="6">
    <source>
        <dbReference type="PROSITE" id="PS50110"/>
    </source>
</evidence>
<dbReference type="GO" id="GO:0000160">
    <property type="term" value="P:phosphorelay signal transduction system"/>
    <property type="evidence" value="ECO:0007669"/>
    <property type="project" value="InterPro"/>
</dbReference>
<dbReference type="InParanoid" id="A0A420XS54"/>
<accession>A0A420XS54</accession>
<dbReference type="PROSITE" id="PS50043">
    <property type="entry name" value="HTH_LUXR_2"/>
    <property type="match status" value="1"/>
</dbReference>
<evidence type="ECO:0000256" key="2">
    <source>
        <dbReference type="ARBA" id="ARBA00023125"/>
    </source>
</evidence>
<protein>
    <submittedName>
        <fullName evidence="7">DNA-binding NarL/FixJ family response regulator</fullName>
    </submittedName>
</protein>
<dbReference type="RefSeq" id="WP_121192667.1">
    <property type="nucleotide sequence ID" value="NZ_RBWV01000010.1"/>
</dbReference>
<dbReference type="PROSITE" id="PS50110">
    <property type="entry name" value="RESPONSE_REGULATORY"/>
    <property type="match status" value="1"/>
</dbReference>
<dbReference type="Pfam" id="PF00196">
    <property type="entry name" value="GerE"/>
    <property type="match status" value="1"/>
</dbReference>
<evidence type="ECO:0000256" key="1">
    <source>
        <dbReference type="ARBA" id="ARBA00023015"/>
    </source>
</evidence>
<dbReference type="SMART" id="SM00421">
    <property type="entry name" value="HTH_LUXR"/>
    <property type="match status" value="1"/>
</dbReference>
<dbReference type="SMART" id="SM00448">
    <property type="entry name" value="REC"/>
    <property type="match status" value="1"/>
</dbReference>
<feature type="domain" description="HTH luxR-type" evidence="5">
    <location>
        <begin position="142"/>
        <end position="207"/>
    </location>
</feature>
<dbReference type="PANTHER" id="PTHR44688:SF16">
    <property type="entry name" value="DNA-BINDING TRANSCRIPTIONAL ACTIVATOR DEVR_DOSR"/>
    <property type="match status" value="1"/>
</dbReference>
<proteinExistence type="predicted"/>
<dbReference type="GO" id="GO:0006355">
    <property type="term" value="P:regulation of DNA-templated transcription"/>
    <property type="evidence" value="ECO:0007669"/>
    <property type="project" value="InterPro"/>
</dbReference>
<dbReference type="InterPro" id="IPR036388">
    <property type="entry name" value="WH-like_DNA-bd_sf"/>
</dbReference>
<comment type="caution">
    <text evidence="4">Lacks conserved residue(s) required for the propagation of feature annotation.</text>
</comment>
<keyword evidence="1" id="KW-0805">Transcription regulation</keyword>
<dbReference type="PANTHER" id="PTHR44688">
    <property type="entry name" value="DNA-BINDING TRANSCRIPTIONAL ACTIVATOR DEVR_DOSR"/>
    <property type="match status" value="1"/>
</dbReference>
<dbReference type="SUPFAM" id="SSF46894">
    <property type="entry name" value="C-terminal effector domain of the bipartite response regulators"/>
    <property type="match status" value="1"/>
</dbReference>
<dbReference type="OrthoDB" id="9808843at2"/>
<keyword evidence="3" id="KW-0804">Transcription</keyword>
<sequence>MTTLADRTHGAVPAQRAPRFTALVAVANPFARETLARTLRSIGARDVLEAGSAAEARARAASHTTRELAVVASGLPDGSGVSLVAELRALGWNRALVLAATDDPFAVRAALAAGARSYVVIGSEPTPASPAPVPTGAARYSPRGLTASLSAREIEVLALVADGRSNKEVGEALGLSALTVKSHLARIARKLGTGDRAEMVVVALRAGVID</sequence>